<sequence>MRIAAAGYFQGEGAFIIGAHGAHEQRQGAVAGAALESSANGRITRGGARSTRVTAEWQDDVNGDVGKVQWKKRLKKRAKPILALSQPFLAYPIDEEVAFPHGDDH</sequence>
<evidence type="ECO:0000313" key="1">
    <source>
        <dbReference type="EMBL" id="KAG8065087.1"/>
    </source>
</evidence>
<dbReference type="AlphaFoldDB" id="A0A8J5V8X2"/>
<comment type="caution">
    <text evidence="1">The sequence shown here is derived from an EMBL/GenBank/DDBJ whole genome shotgun (WGS) entry which is preliminary data.</text>
</comment>
<name>A0A8J5V8X2_ZIZPA</name>
<accession>A0A8J5V8X2</accession>
<dbReference type="EMBL" id="JAAALK010000285">
    <property type="protein sequence ID" value="KAG8065087.1"/>
    <property type="molecule type" value="Genomic_DNA"/>
</dbReference>
<protein>
    <submittedName>
        <fullName evidence="1">Uncharacterized protein</fullName>
    </submittedName>
</protein>
<evidence type="ECO:0000313" key="2">
    <source>
        <dbReference type="Proteomes" id="UP000729402"/>
    </source>
</evidence>
<keyword evidence="2" id="KW-1185">Reference proteome</keyword>
<reference evidence="1" key="2">
    <citation type="submission" date="2021-02" db="EMBL/GenBank/DDBJ databases">
        <authorList>
            <person name="Kimball J.A."/>
            <person name="Haas M.W."/>
            <person name="Macchietto M."/>
            <person name="Kono T."/>
            <person name="Duquette J."/>
            <person name="Shao M."/>
        </authorList>
    </citation>
    <scope>NUCLEOTIDE SEQUENCE</scope>
    <source>
        <tissue evidence="1">Fresh leaf tissue</tissue>
    </source>
</reference>
<dbReference type="Proteomes" id="UP000729402">
    <property type="component" value="Unassembled WGS sequence"/>
</dbReference>
<organism evidence="1 2">
    <name type="scientific">Zizania palustris</name>
    <name type="common">Northern wild rice</name>
    <dbReference type="NCBI Taxonomy" id="103762"/>
    <lineage>
        <taxon>Eukaryota</taxon>
        <taxon>Viridiplantae</taxon>
        <taxon>Streptophyta</taxon>
        <taxon>Embryophyta</taxon>
        <taxon>Tracheophyta</taxon>
        <taxon>Spermatophyta</taxon>
        <taxon>Magnoliopsida</taxon>
        <taxon>Liliopsida</taxon>
        <taxon>Poales</taxon>
        <taxon>Poaceae</taxon>
        <taxon>BOP clade</taxon>
        <taxon>Oryzoideae</taxon>
        <taxon>Oryzeae</taxon>
        <taxon>Zizaniinae</taxon>
        <taxon>Zizania</taxon>
    </lineage>
</organism>
<reference evidence="1" key="1">
    <citation type="journal article" date="2021" name="bioRxiv">
        <title>Whole Genome Assembly and Annotation of Northern Wild Rice, Zizania palustris L., Supports a Whole Genome Duplication in the Zizania Genus.</title>
        <authorList>
            <person name="Haas M."/>
            <person name="Kono T."/>
            <person name="Macchietto M."/>
            <person name="Millas R."/>
            <person name="McGilp L."/>
            <person name="Shao M."/>
            <person name="Duquette J."/>
            <person name="Hirsch C.N."/>
            <person name="Kimball J."/>
        </authorList>
    </citation>
    <scope>NUCLEOTIDE SEQUENCE</scope>
    <source>
        <tissue evidence="1">Fresh leaf tissue</tissue>
    </source>
</reference>
<gene>
    <name evidence="1" type="ORF">GUJ93_ZPchr0004g39876</name>
</gene>
<proteinExistence type="predicted"/>